<dbReference type="PROSITE" id="PS50004">
    <property type="entry name" value="C2"/>
    <property type="match status" value="2"/>
</dbReference>
<evidence type="ECO:0000256" key="5">
    <source>
        <dbReference type="ARBA" id="ARBA00023136"/>
    </source>
</evidence>
<accession>A0A6J0J7H3</accession>
<dbReference type="Pfam" id="PF16165">
    <property type="entry name" value="Ferlin_C"/>
    <property type="match status" value="1"/>
</dbReference>
<keyword evidence="9" id="KW-1185">Reference proteome</keyword>
<dbReference type="CDD" id="cd04037">
    <property type="entry name" value="C2E_Ferlin"/>
    <property type="match status" value="1"/>
</dbReference>
<dbReference type="InterPro" id="IPR000008">
    <property type="entry name" value="C2_dom"/>
</dbReference>
<evidence type="ECO:0000256" key="4">
    <source>
        <dbReference type="ARBA" id="ARBA00022989"/>
    </source>
</evidence>
<dbReference type="OrthoDB" id="270970at2759"/>
<dbReference type="InterPro" id="IPR032362">
    <property type="entry name" value="Ferlin_C"/>
</dbReference>
<dbReference type="RefSeq" id="XP_017694888.1">
    <property type="nucleotide sequence ID" value="XM_017839399.1"/>
</dbReference>
<evidence type="ECO:0000313" key="10">
    <source>
        <dbReference type="RefSeq" id="XP_017694888.1"/>
    </source>
</evidence>
<evidence type="ECO:0000256" key="3">
    <source>
        <dbReference type="ARBA" id="ARBA00022737"/>
    </source>
</evidence>
<dbReference type="SUPFAM" id="SSF49562">
    <property type="entry name" value="C2 domain (Calcium/lipid-binding domain, CaLB)"/>
    <property type="match status" value="2"/>
</dbReference>
<dbReference type="InterPro" id="IPR055072">
    <property type="entry name" value="Ferlin_DSRM"/>
</dbReference>
<dbReference type="GO" id="GO:0030315">
    <property type="term" value="C:T-tubule"/>
    <property type="evidence" value="ECO:0007669"/>
    <property type="project" value="TreeGrafter"/>
</dbReference>
<dbReference type="Pfam" id="PF22901">
    <property type="entry name" value="dsrm_Ferlin"/>
    <property type="match status" value="1"/>
</dbReference>
<dbReference type="GO" id="GO:0031410">
    <property type="term" value="C:cytoplasmic vesicle"/>
    <property type="evidence" value="ECO:0007669"/>
    <property type="project" value="TreeGrafter"/>
</dbReference>
<dbReference type="Proteomes" id="UP000504624">
    <property type="component" value="Unplaced"/>
</dbReference>
<comment type="subcellular location">
    <subcellularLocation>
        <location evidence="1">Membrane</location>
        <topology evidence="1">Single-pass membrane protein</topology>
    </subcellularLocation>
</comment>
<evidence type="ECO:0000256" key="1">
    <source>
        <dbReference type="ARBA" id="ARBA00004167"/>
    </source>
</evidence>
<evidence type="ECO:0000256" key="6">
    <source>
        <dbReference type="SAM" id="MobiDB-lite"/>
    </source>
</evidence>
<reference evidence="10" key="1">
    <citation type="submission" date="2025-08" db="UniProtKB">
        <authorList>
            <consortium name="RefSeq"/>
        </authorList>
    </citation>
    <scope>IDENTIFICATION</scope>
</reference>
<dbReference type="InterPro" id="IPR037725">
    <property type="entry name" value="C2F_Ferlin"/>
</dbReference>
<evidence type="ECO:0000256" key="2">
    <source>
        <dbReference type="ARBA" id="ARBA00022692"/>
    </source>
</evidence>
<evidence type="ECO:0000256" key="7">
    <source>
        <dbReference type="SAM" id="Phobius"/>
    </source>
</evidence>
<dbReference type="PANTHER" id="PTHR12546">
    <property type="entry name" value="FER-1-LIKE"/>
    <property type="match status" value="1"/>
</dbReference>
<dbReference type="Gene3D" id="2.60.40.150">
    <property type="entry name" value="C2 domain"/>
    <property type="match status" value="2"/>
</dbReference>
<dbReference type="InterPro" id="IPR037724">
    <property type="entry name" value="C2E_Ferlin"/>
</dbReference>
<keyword evidence="5 7" id="KW-0472">Membrane</keyword>
<dbReference type="AlphaFoldDB" id="A0A6J0J7H3"/>
<dbReference type="InterPro" id="IPR037721">
    <property type="entry name" value="Ferlin"/>
</dbReference>
<feature type="domain" description="C2" evidence="8">
    <location>
        <begin position="209"/>
        <end position="352"/>
    </location>
</feature>
<keyword evidence="2 7" id="KW-0812">Transmembrane</keyword>
<feature type="transmembrane region" description="Helical" evidence="7">
    <location>
        <begin position="454"/>
        <end position="476"/>
    </location>
</feature>
<feature type="domain" description="C2" evidence="8">
    <location>
        <begin position="1"/>
        <end position="84"/>
    </location>
</feature>
<keyword evidence="3" id="KW-0677">Repeat</keyword>
<organism evidence="9 10">
    <name type="scientific">Lepidothrix coronata</name>
    <name type="common">blue-crowned manakin</name>
    <dbReference type="NCBI Taxonomy" id="321398"/>
    <lineage>
        <taxon>Eukaryota</taxon>
        <taxon>Metazoa</taxon>
        <taxon>Chordata</taxon>
        <taxon>Craniata</taxon>
        <taxon>Vertebrata</taxon>
        <taxon>Euteleostomi</taxon>
        <taxon>Archelosauria</taxon>
        <taxon>Archosauria</taxon>
        <taxon>Dinosauria</taxon>
        <taxon>Saurischia</taxon>
        <taxon>Theropoda</taxon>
        <taxon>Coelurosauria</taxon>
        <taxon>Aves</taxon>
        <taxon>Neognathae</taxon>
        <taxon>Neoaves</taxon>
        <taxon>Telluraves</taxon>
        <taxon>Australaves</taxon>
        <taxon>Passeriformes</taxon>
        <taxon>Pipridae</taxon>
        <taxon>Lepidothrix</taxon>
    </lineage>
</organism>
<evidence type="ECO:0000313" key="9">
    <source>
        <dbReference type="Proteomes" id="UP000504624"/>
    </source>
</evidence>
<dbReference type="CDD" id="cd08374">
    <property type="entry name" value="C2F_Ferlin"/>
    <property type="match status" value="1"/>
</dbReference>
<dbReference type="GeneID" id="108509813"/>
<sequence>MFSCDPYVKISVGKKSISDQENYLPCTLEPVFGKMFELSCTLPLEKDLRVALYDYDLLSKDEKIGETVIDLENRFLSRYGARCGLPQTYCVSGPNQWRDQLRPSQLLHLFSLQHNYKAPTYKSDRIIFRDREYVLSEQEDGKAPNPHLGPLEERLALLALREQGLVPEHVETRRLSSPLQPGIPQRPKSGEHLGNPGKGIKNSSSCTTQLGKRNPSRDEEHPLSHSRPLRREFPNPRRVPGFPWALSVLCRWLVGHEENKQKTDVHYRSMGGEGNFNWRFVFPFDYLPAEQMCHVAKKEHFWSLDKTENKIPPQLILQIWDNDKFSFDDYLGSIQMDLNRMPKPAKTAEKCSLELVDDTLSSNHFVSLFEQKTVKGWWPCGAEQDHKRILAGKLEMTLEIVAEQEHEERPAGMGRDEPNMNPRLEEPKRPETSFLWFTSPYKTLKYILWRRYKWMLILLILLFILLLFLGVFVYAFPNYAAMKLVKPFN</sequence>
<feature type="compositionally biased region" description="Basic and acidic residues" evidence="6">
    <location>
        <begin position="215"/>
        <end position="234"/>
    </location>
</feature>
<feature type="compositionally biased region" description="Polar residues" evidence="6">
    <location>
        <begin position="201"/>
        <end position="211"/>
    </location>
</feature>
<dbReference type="GO" id="GO:0002281">
    <property type="term" value="P:macrophage activation involved in immune response"/>
    <property type="evidence" value="ECO:0007669"/>
    <property type="project" value="TreeGrafter"/>
</dbReference>
<dbReference type="Pfam" id="PF00168">
    <property type="entry name" value="C2"/>
    <property type="match status" value="2"/>
</dbReference>
<name>A0A6J0J7H3_9PASS</name>
<dbReference type="PANTHER" id="PTHR12546:SF44">
    <property type="entry name" value="DYSFERLIN"/>
    <property type="match status" value="1"/>
</dbReference>
<protein>
    <submittedName>
        <fullName evidence="10">Dysferlin-like</fullName>
    </submittedName>
</protein>
<gene>
    <name evidence="10" type="primary">LOC108509813</name>
</gene>
<dbReference type="GO" id="GO:0001778">
    <property type="term" value="P:plasma membrane repair"/>
    <property type="evidence" value="ECO:0007669"/>
    <property type="project" value="TreeGrafter"/>
</dbReference>
<feature type="region of interest" description="Disordered" evidence="6">
    <location>
        <begin position="406"/>
        <end position="426"/>
    </location>
</feature>
<proteinExistence type="predicted"/>
<feature type="region of interest" description="Disordered" evidence="6">
    <location>
        <begin position="171"/>
        <end position="234"/>
    </location>
</feature>
<dbReference type="InterPro" id="IPR035892">
    <property type="entry name" value="C2_domain_sf"/>
</dbReference>
<evidence type="ECO:0000259" key="8">
    <source>
        <dbReference type="PROSITE" id="PS50004"/>
    </source>
</evidence>
<dbReference type="GO" id="GO:0050765">
    <property type="term" value="P:negative regulation of phagocytosis"/>
    <property type="evidence" value="ECO:0007669"/>
    <property type="project" value="TreeGrafter"/>
</dbReference>
<dbReference type="GO" id="GO:0006906">
    <property type="term" value="P:vesicle fusion"/>
    <property type="evidence" value="ECO:0007669"/>
    <property type="project" value="TreeGrafter"/>
</dbReference>
<keyword evidence="4 7" id="KW-1133">Transmembrane helix</keyword>
<dbReference type="GO" id="GO:0002280">
    <property type="term" value="P:monocyte activation involved in immune response"/>
    <property type="evidence" value="ECO:0007669"/>
    <property type="project" value="TreeGrafter"/>
</dbReference>
<dbReference type="GO" id="GO:0033292">
    <property type="term" value="P:T-tubule organization"/>
    <property type="evidence" value="ECO:0007669"/>
    <property type="project" value="TreeGrafter"/>
</dbReference>